<dbReference type="InterPro" id="IPR000515">
    <property type="entry name" value="MetI-like"/>
</dbReference>
<dbReference type="Proteomes" id="UP000576393">
    <property type="component" value="Unassembled WGS sequence"/>
</dbReference>
<sequence length="258" mass="27062">MTNARRTLRGVLGVAGFLLVMEALGRTGIIDPYLIPLASTILTGAARLLANGEFLSQVGVTLSSCAIGLLLAAAVAVPLGTAMGTVPAVERSLRPLVEFLRPIPSLALLPLAMFLFLSGEQGKIALIVYTSCWPLLINTLYGLRDVDPLAKETLRSFGFGSYDVVRLVSLPSAAPFITTGVRIAASVALIVAVSVELVAGGDGIGVFVTQAASGNRRDVVLAATLWTGIIGLLVNSLLAKAESRLFRWHRARAGEEAL</sequence>
<dbReference type="Gene3D" id="1.10.3720.10">
    <property type="entry name" value="MetI-like"/>
    <property type="match status" value="1"/>
</dbReference>
<comment type="similarity">
    <text evidence="7">Belongs to the binding-protein-dependent transport system permease family.</text>
</comment>
<dbReference type="PANTHER" id="PTHR30151:SF0">
    <property type="entry name" value="ABC TRANSPORTER PERMEASE PROTEIN MJ0413-RELATED"/>
    <property type="match status" value="1"/>
</dbReference>
<comment type="subcellular location">
    <subcellularLocation>
        <location evidence="1 7">Cell membrane</location>
        <topology evidence="1 7">Multi-pass membrane protein</topology>
    </subcellularLocation>
</comment>
<evidence type="ECO:0000256" key="5">
    <source>
        <dbReference type="ARBA" id="ARBA00022989"/>
    </source>
</evidence>
<accession>A0A852UPQ4</accession>
<evidence type="ECO:0000313" key="9">
    <source>
        <dbReference type="EMBL" id="NYF39447.1"/>
    </source>
</evidence>
<dbReference type="SUPFAM" id="SSF161098">
    <property type="entry name" value="MetI-like"/>
    <property type="match status" value="1"/>
</dbReference>
<proteinExistence type="inferred from homology"/>
<keyword evidence="4 7" id="KW-0812">Transmembrane</keyword>
<dbReference type="GO" id="GO:0005886">
    <property type="term" value="C:plasma membrane"/>
    <property type="evidence" value="ECO:0007669"/>
    <property type="project" value="UniProtKB-SubCell"/>
</dbReference>
<name>A0A852UPQ4_9ACTN</name>
<keyword evidence="3" id="KW-1003">Cell membrane</keyword>
<evidence type="ECO:0000256" key="1">
    <source>
        <dbReference type="ARBA" id="ARBA00004651"/>
    </source>
</evidence>
<feature type="transmembrane region" description="Helical" evidence="7">
    <location>
        <begin position="35"/>
        <end position="51"/>
    </location>
</feature>
<dbReference type="PANTHER" id="PTHR30151">
    <property type="entry name" value="ALKANE SULFONATE ABC TRANSPORTER-RELATED, MEMBRANE SUBUNIT"/>
    <property type="match status" value="1"/>
</dbReference>
<evidence type="ECO:0000256" key="6">
    <source>
        <dbReference type="ARBA" id="ARBA00023136"/>
    </source>
</evidence>
<reference evidence="9 10" key="1">
    <citation type="submission" date="2020-07" db="EMBL/GenBank/DDBJ databases">
        <title>Sequencing the genomes of 1000 actinobacteria strains.</title>
        <authorList>
            <person name="Klenk H.-P."/>
        </authorList>
    </citation>
    <scope>NUCLEOTIDE SEQUENCE [LARGE SCALE GENOMIC DNA]</scope>
    <source>
        <strain evidence="9 10">DSM 45763</strain>
    </source>
</reference>
<evidence type="ECO:0000313" key="10">
    <source>
        <dbReference type="Proteomes" id="UP000576393"/>
    </source>
</evidence>
<dbReference type="PROSITE" id="PS50928">
    <property type="entry name" value="ABC_TM1"/>
    <property type="match status" value="1"/>
</dbReference>
<comment type="caution">
    <text evidence="9">The sequence shown here is derived from an EMBL/GenBank/DDBJ whole genome shotgun (WGS) entry which is preliminary data.</text>
</comment>
<dbReference type="GO" id="GO:0055085">
    <property type="term" value="P:transmembrane transport"/>
    <property type="evidence" value="ECO:0007669"/>
    <property type="project" value="InterPro"/>
</dbReference>
<protein>
    <submittedName>
        <fullName evidence="9">NitT/TauT family transport system permease protein</fullName>
    </submittedName>
</protein>
<organism evidence="9 10">
    <name type="scientific">Streptosporangium sandarakinum</name>
    <dbReference type="NCBI Taxonomy" id="1260955"/>
    <lineage>
        <taxon>Bacteria</taxon>
        <taxon>Bacillati</taxon>
        <taxon>Actinomycetota</taxon>
        <taxon>Actinomycetes</taxon>
        <taxon>Streptosporangiales</taxon>
        <taxon>Streptosporangiaceae</taxon>
        <taxon>Streptosporangium</taxon>
    </lineage>
</organism>
<evidence type="ECO:0000256" key="4">
    <source>
        <dbReference type="ARBA" id="ARBA00022692"/>
    </source>
</evidence>
<keyword evidence="6 7" id="KW-0472">Membrane</keyword>
<evidence type="ECO:0000256" key="2">
    <source>
        <dbReference type="ARBA" id="ARBA00022448"/>
    </source>
</evidence>
<dbReference type="AlphaFoldDB" id="A0A852UPQ4"/>
<feature type="transmembrane region" description="Helical" evidence="7">
    <location>
        <begin position="99"/>
        <end position="117"/>
    </location>
</feature>
<dbReference type="RefSeq" id="WP_312873097.1">
    <property type="nucleotide sequence ID" value="NZ_JACCCO010000001.1"/>
</dbReference>
<feature type="transmembrane region" description="Helical" evidence="7">
    <location>
        <begin position="183"/>
        <end position="207"/>
    </location>
</feature>
<dbReference type="Pfam" id="PF00528">
    <property type="entry name" value="BPD_transp_1"/>
    <property type="match status" value="1"/>
</dbReference>
<evidence type="ECO:0000256" key="7">
    <source>
        <dbReference type="RuleBase" id="RU363032"/>
    </source>
</evidence>
<evidence type="ECO:0000259" key="8">
    <source>
        <dbReference type="PROSITE" id="PS50928"/>
    </source>
</evidence>
<feature type="transmembrane region" description="Helical" evidence="7">
    <location>
        <begin position="58"/>
        <end position="79"/>
    </location>
</feature>
<keyword evidence="10" id="KW-1185">Reference proteome</keyword>
<evidence type="ECO:0000256" key="3">
    <source>
        <dbReference type="ARBA" id="ARBA00022475"/>
    </source>
</evidence>
<keyword evidence="5 7" id="KW-1133">Transmembrane helix</keyword>
<dbReference type="EMBL" id="JACCCO010000001">
    <property type="protein sequence ID" value="NYF39447.1"/>
    <property type="molecule type" value="Genomic_DNA"/>
</dbReference>
<dbReference type="InterPro" id="IPR035906">
    <property type="entry name" value="MetI-like_sf"/>
</dbReference>
<feature type="domain" description="ABC transmembrane type-1" evidence="8">
    <location>
        <begin position="58"/>
        <end position="238"/>
    </location>
</feature>
<dbReference type="CDD" id="cd06261">
    <property type="entry name" value="TM_PBP2"/>
    <property type="match status" value="1"/>
</dbReference>
<feature type="transmembrane region" description="Helical" evidence="7">
    <location>
        <begin position="219"/>
        <end position="238"/>
    </location>
</feature>
<keyword evidence="2 7" id="KW-0813">Transport</keyword>
<gene>
    <name evidence="9" type="ORF">HDA43_001606</name>
</gene>